<gene>
    <name evidence="3" type="ordered locus">Caka_1638</name>
</gene>
<dbReference type="Pfam" id="PF07963">
    <property type="entry name" value="N_methyl"/>
    <property type="match status" value="1"/>
</dbReference>
<protein>
    <recommendedName>
        <fullName evidence="5">Prepilin-type N-terminal cleavage/methylation domain-containing protein</fullName>
    </recommendedName>
</protein>
<evidence type="ECO:0008006" key="5">
    <source>
        <dbReference type="Google" id="ProtNLM"/>
    </source>
</evidence>
<reference evidence="3 4" key="1">
    <citation type="journal article" date="2010" name="Stand. Genomic Sci.">
        <title>Complete genome sequence of Coraliomargarita akajimensis type strain (04OKA010-24).</title>
        <authorList>
            <person name="Mavromatis K."/>
            <person name="Abt B."/>
            <person name="Brambilla E."/>
            <person name="Lapidus A."/>
            <person name="Copeland A."/>
            <person name="Deshpande S."/>
            <person name="Nolan M."/>
            <person name="Lucas S."/>
            <person name="Tice H."/>
            <person name="Cheng J.F."/>
            <person name="Han C."/>
            <person name="Detter J.C."/>
            <person name="Woyke T."/>
            <person name="Goodwin L."/>
            <person name="Pitluck S."/>
            <person name="Held B."/>
            <person name="Brettin T."/>
            <person name="Tapia R."/>
            <person name="Ivanova N."/>
            <person name="Mikhailova N."/>
            <person name="Pati A."/>
            <person name="Liolios K."/>
            <person name="Chen A."/>
            <person name="Palaniappan K."/>
            <person name="Land M."/>
            <person name="Hauser L."/>
            <person name="Chang Y.J."/>
            <person name="Jeffries C.D."/>
            <person name="Rohde M."/>
            <person name="Goker M."/>
            <person name="Bristow J."/>
            <person name="Eisen J.A."/>
            <person name="Markowitz V."/>
            <person name="Hugenholtz P."/>
            <person name="Klenk H.P."/>
            <person name="Kyrpides N.C."/>
        </authorList>
    </citation>
    <scope>NUCLEOTIDE SEQUENCE [LARGE SCALE GENOMIC DNA]</scope>
    <source>
        <strain evidence="4">DSM 45221 / IAM 15411 / JCM 23193 / KCTC 12865</strain>
    </source>
</reference>
<dbReference type="STRING" id="583355.Caka_1638"/>
<keyword evidence="2" id="KW-0812">Transmembrane</keyword>
<feature type="compositionally biased region" description="Basic and acidic residues" evidence="1">
    <location>
        <begin position="1"/>
        <end position="15"/>
    </location>
</feature>
<dbReference type="Proteomes" id="UP000000925">
    <property type="component" value="Chromosome"/>
</dbReference>
<keyword evidence="2" id="KW-0472">Membrane</keyword>
<keyword evidence="4" id="KW-1185">Reference proteome</keyword>
<feature type="compositionally biased region" description="Polar residues" evidence="1">
    <location>
        <begin position="123"/>
        <end position="143"/>
    </location>
</feature>
<feature type="transmembrane region" description="Helical" evidence="2">
    <location>
        <begin position="34"/>
        <end position="56"/>
    </location>
</feature>
<name>D5EJQ8_CORAD</name>
<feature type="region of interest" description="Disordered" evidence="1">
    <location>
        <begin position="1"/>
        <end position="20"/>
    </location>
</feature>
<feature type="compositionally biased region" description="Low complexity" evidence="1">
    <location>
        <begin position="91"/>
        <end position="106"/>
    </location>
</feature>
<dbReference type="HOGENOM" id="CLU_955500_0_0_0"/>
<dbReference type="InterPro" id="IPR012902">
    <property type="entry name" value="N_methyl_site"/>
</dbReference>
<sequence length="291" mass="32054">MDRQVNSIHVKDTGRTEAPANGMRNTAAFTLLEVVLAVAVSAFVLTAATAYLISVIDIWNAREDRHFFEDHVDGVTEFLAASFSAAGYEISTSSGSSGQTDGSDGSDPSDDAGDEPKLEINTGARSPTNRPDSTSTSKTSGSLVTRAEAPISWESLPGAASFDKPLLSFSLNTRPPLLVSAEQIPFTKTQVYLHFDREDGLSLLWSSNLQEELEDVNDLRRSEVSPLVSAILYIYWDERFEQWEELDEPKEGEGDEDYLLPRYIKLIFEYEGVTTERLLTIPIPSTSAAIY</sequence>
<evidence type="ECO:0000256" key="2">
    <source>
        <dbReference type="SAM" id="Phobius"/>
    </source>
</evidence>
<dbReference type="OrthoDB" id="195895at2"/>
<dbReference type="RefSeq" id="WP_013043379.1">
    <property type="nucleotide sequence ID" value="NC_014008.1"/>
</dbReference>
<dbReference type="EMBL" id="CP001998">
    <property type="protein sequence ID" value="ADE54657.1"/>
    <property type="molecule type" value="Genomic_DNA"/>
</dbReference>
<accession>D5EJQ8</accession>
<evidence type="ECO:0000313" key="4">
    <source>
        <dbReference type="Proteomes" id="UP000000925"/>
    </source>
</evidence>
<dbReference type="KEGG" id="caa:Caka_1638"/>
<keyword evidence="2" id="KW-1133">Transmembrane helix</keyword>
<proteinExistence type="predicted"/>
<dbReference type="eggNOG" id="COG4795">
    <property type="taxonomic scope" value="Bacteria"/>
</dbReference>
<organism evidence="3 4">
    <name type="scientific">Coraliomargarita akajimensis (strain DSM 45221 / IAM 15411 / JCM 23193 / KCTC 12865 / 04OKA010-24)</name>
    <dbReference type="NCBI Taxonomy" id="583355"/>
    <lineage>
        <taxon>Bacteria</taxon>
        <taxon>Pseudomonadati</taxon>
        <taxon>Verrucomicrobiota</taxon>
        <taxon>Opitutia</taxon>
        <taxon>Puniceicoccales</taxon>
        <taxon>Coraliomargaritaceae</taxon>
        <taxon>Coraliomargarita</taxon>
    </lineage>
</organism>
<evidence type="ECO:0000256" key="1">
    <source>
        <dbReference type="SAM" id="MobiDB-lite"/>
    </source>
</evidence>
<dbReference type="AlphaFoldDB" id="D5EJQ8"/>
<evidence type="ECO:0000313" key="3">
    <source>
        <dbReference type="EMBL" id="ADE54657.1"/>
    </source>
</evidence>
<feature type="region of interest" description="Disordered" evidence="1">
    <location>
        <begin position="91"/>
        <end position="143"/>
    </location>
</feature>